<reference evidence="3 4" key="2">
    <citation type="journal article" date="2015" name="Stand. Genomic Sci.">
        <title>Draft genome sequence of Cellulomonas carbonis T26(T) and comparative analysis of six Cellulomonas genomes.</title>
        <authorList>
            <person name="Zhuang W."/>
            <person name="Zhang S."/>
            <person name="Xia X."/>
            <person name="Wang G."/>
        </authorList>
    </citation>
    <scope>NUCLEOTIDE SEQUENCE [LARGE SCALE GENOMIC DNA]</scope>
    <source>
        <strain evidence="3 4">T26</strain>
    </source>
</reference>
<feature type="region of interest" description="Disordered" evidence="1">
    <location>
        <begin position="44"/>
        <end position="172"/>
    </location>
</feature>
<dbReference type="EMBL" id="AXCY01000140">
    <property type="protein sequence ID" value="KGM08930.1"/>
    <property type="molecule type" value="Genomic_DNA"/>
</dbReference>
<dbReference type="RefSeq" id="WP_043609721.1">
    <property type="nucleotide sequence ID" value="NZ_AXCY01000140.1"/>
</dbReference>
<evidence type="ECO:0000313" key="4">
    <source>
        <dbReference type="Proteomes" id="UP000029839"/>
    </source>
</evidence>
<evidence type="ECO:0000256" key="1">
    <source>
        <dbReference type="SAM" id="MobiDB-lite"/>
    </source>
</evidence>
<keyword evidence="4" id="KW-1185">Reference proteome</keyword>
<name>A0A0A0BM15_9CELL</name>
<feature type="signal peptide" evidence="2">
    <location>
        <begin position="1"/>
        <end position="26"/>
    </location>
</feature>
<accession>A0A0A0BM15</accession>
<feature type="compositionally biased region" description="Low complexity" evidence="1">
    <location>
        <begin position="109"/>
        <end position="118"/>
    </location>
</feature>
<evidence type="ECO:0000313" key="3">
    <source>
        <dbReference type="EMBL" id="KGM08930.1"/>
    </source>
</evidence>
<proteinExistence type="predicted"/>
<protein>
    <submittedName>
        <fullName evidence="3">Uncharacterized protein</fullName>
    </submittedName>
</protein>
<organism evidence="3 4">
    <name type="scientific">Cellulomonas carbonis T26</name>
    <dbReference type="NCBI Taxonomy" id="947969"/>
    <lineage>
        <taxon>Bacteria</taxon>
        <taxon>Bacillati</taxon>
        <taxon>Actinomycetota</taxon>
        <taxon>Actinomycetes</taxon>
        <taxon>Micrococcales</taxon>
        <taxon>Cellulomonadaceae</taxon>
        <taxon>Cellulomonas</taxon>
    </lineage>
</organism>
<gene>
    <name evidence="3" type="ORF">N868_04560</name>
</gene>
<feature type="compositionally biased region" description="Acidic residues" evidence="1">
    <location>
        <begin position="71"/>
        <end position="81"/>
    </location>
</feature>
<dbReference type="Proteomes" id="UP000029839">
    <property type="component" value="Unassembled WGS sequence"/>
</dbReference>
<sequence>MVIRRTVLPVSAALAVACVLTPSASAVTPAPTVAGVRPVVGGGLEAASDDAEERPGWDRIRGRLSEPPWVLEEEAATDDEAAVPADGPAEPADPDATDRGGDGDGGDGDAATATTGGRIEAGDGQGAASRSTARDARLTGPALLERVAVARRSSGTPLVPARPTWPGVTFPA</sequence>
<keyword evidence="2" id="KW-0732">Signal</keyword>
<dbReference type="AlphaFoldDB" id="A0A0A0BM15"/>
<feature type="compositionally biased region" description="Basic and acidic residues" evidence="1">
    <location>
        <begin position="53"/>
        <end position="64"/>
    </location>
</feature>
<comment type="caution">
    <text evidence="3">The sequence shown here is derived from an EMBL/GenBank/DDBJ whole genome shotgun (WGS) entry which is preliminary data.</text>
</comment>
<reference evidence="3 4" key="1">
    <citation type="submission" date="2013-08" db="EMBL/GenBank/DDBJ databases">
        <title>Genome sequencing of Cellulomonas carbonis T26.</title>
        <authorList>
            <person name="Chen F."/>
            <person name="Li Y."/>
            <person name="Wang G."/>
        </authorList>
    </citation>
    <scope>NUCLEOTIDE SEQUENCE [LARGE SCALE GENOMIC DNA]</scope>
    <source>
        <strain evidence="3 4">T26</strain>
    </source>
</reference>
<feature type="chain" id="PRO_5001967388" evidence="2">
    <location>
        <begin position="27"/>
        <end position="172"/>
    </location>
</feature>
<dbReference type="PROSITE" id="PS51257">
    <property type="entry name" value="PROKAR_LIPOPROTEIN"/>
    <property type="match status" value="1"/>
</dbReference>
<evidence type="ECO:0000256" key="2">
    <source>
        <dbReference type="SAM" id="SignalP"/>
    </source>
</evidence>